<organism evidence="6 7">
    <name type="scientific">Methanomethylophilus alvi</name>
    <dbReference type="NCBI Taxonomy" id="1291540"/>
    <lineage>
        <taxon>Archaea</taxon>
        <taxon>Methanobacteriati</taxon>
        <taxon>Thermoplasmatota</taxon>
        <taxon>Thermoplasmata</taxon>
        <taxon>Methanomassiliicoccales</taxon>
        <taxon>Methanomethylophilaceae</taxon>
        <taxon>Methanomethylophilus</taxon>
    </lineage>
</organism>
<dbReference type="Proteomes" id="UP000273278">
    <property type="component" value="Chromosome"/>
</dbReference>
<evidence type="ECO:0000256" key="2">
    <source>
        <dbReference type="ARBA" id="ARBA00022448"/>
    </source>
</evidence>
<dbReference type="InterPro" id="IPR050153">
    <property type="entry name" value="Metal_Ion_Import_ABC"/>
</dbReference>
<dbReference type="PROSITE" id="PS50893">
    <property type="entry name" value="ABC_TRANSPORTER_2"/>
    <property type="match status" value="1"/>
</dbReference>
<dbReference type="GeneID" id="41322008"/>
<dbReference type="CDD" id="cd03214">
    <property type="entry name" value="ABC_Iron-Siderophores_B12_Hemin"/>
    <property type="match status" value="1"/>
</dbReference>
<dbReference type="AlphaFoldDB" id="A0A3G3IHZ5"/>
<evidence type="ECO:0000313" key="7">
    <source>
        <dbReference type="Proteomes" id="UP000273278"/>
    </source>
</evidence>
<dbReference type="OMA" id="RCWIAMA"/>
<evidence type="ECO:0000256" key="3">
    <source>
        <dbReference type="ARBA" id="ARBA00022741"/>
    </source>
</evidence>
<feature type="domain" description="ABC transporter" evidence="5">
    <location>
        <begin position="3"/>
        <end position="237"/>
    </location>
</feature>
<keyword evidence="3" id="KW-0547">Nucleotide-binding</keyword>
<dbReference type="GO" id="GO:0016887">
    <property type="term" value="F:ATP hydrolysis activity"/>
    <property type="evidence" value="ECO:0007669"/>
    <property type="project" value="InterPro"/>
</dbReference>
<proteinExistence type="inferred from homology"/>
<evidence type="ECO:0000313" key="6">
    <source>
        <dbReference type="EMBL" id="AYQ55359.1"/>
    </source>
</evidence>
<keyword evidence="4 6" id="KW-0067">ATP-binding</keyword>
<evidence type="ECO:0000256" key="1">
    <source>
        <dbReference type="ARBA" id="ARBA00005417"/>
    </source>
</evidence>
<comment type="similarity">
    <text evidence="1">Belongs to the ABC transporter superfamily.</text>
</comment>
<accession>A0A3G3IHZ5</accession>
<dbReference type="EMBL" id="CP017686">
    <property type="protein sequence ID" value="AYQ55359.1"/>
    <property type="molecule type" value="Genomic_DNA"/>
</dbReference>
<evidence type="ECO:0000259" key="5">
    <source>
        <dbReference type="PROSITE" id="PS50893"/>
    </source>
</evidence>
<evidence type="ECO:0000256" key="4">
    <source>
        <dbReference type="ARBA" id="ARBA00022840"/>
    </source>
</evidence>
<dbReference type="InterPro" id="IPR003593">
    <property type="entry name" value="AAA+_ATPase"/>
</dbReference>
<dbReference type="GO" id="GO:0005524">
    <property type="term" value="F:ATP binding"/>
    <property type="evidence" value="ECO:0007669"/>
    <property type="project" value="UniProtKB-KW"/>
</dbReference>
<dbReference type="PANTHER" id="PTHR42734">
    <property type="entry name" value="METAL TRANSPORT SYSTEM ATP-BINDING PROTEIN TM_0124-RELATED"/>
    <property type="match status" value="1"/>
</dbReference>
<gene>
    <name evidence="6" type="ORF">BKD89_06055</name>
</gene>
<dbReference type="Pfam" id="PF00005">
    <property type="entry name" value="ABC_tran"/>
    <property type="match status" value="1"/>
</dbReference>
<dbReference type="Gene3D" id="3.40.50.300">
    <property type="entry name" value="P-loop containing nucleotide triphosphate hydrolases"/>
    <property type="match status" value="1"/>
</dbReference>
<sequence>MQIKIDGLEFGYSSTPVLNDITLDLSGPKFVSIMGPNGVGKSTLIHCINKILTPTSGTVMLDGKDVKEITIKDMAKQVGYVPYSANDTFPLTVVDTVLMGRHPHSKWKSLDNDLDIVYDTLKMLGISHLAMRNFNELSAGQHQKVMLARGLVQEPKVLLLDEPTSNLDVRHQLDVTKMLKKLSVEKGILIIMISHDINIAAKFSDEVIMMHQGHIYDVGTPDHVINEENLKVVYGVESKIVDDDGRPHVILKDAIPMDESADMVERVRSPVMAAAIRKKQEEAKRLVEKETSEA</sequence>
<dbReference type="InterPro" id="IPR003439">
    <property type="entry name" value="ABC_transporter-like_ATP-bd"/>
</dbReference>
<dbReference type="PANTHER" id="PTHR42734:SF6">
    <property type="entry name" value="MOLYBDATE IMPORT ATP-BINDING PROTEIN MOLC"/>
    <property type="match status" value="1"/>
</dbReference>
<dbReference type="SUPFAM" id="SSF52540">
    <property type="entry name" value="P-loop containing nucleoside triphosphate hydrolases"/>
    <property type="match status" value="1"/>
</dbReference>
<dbReference type="InterPro" id="IPR027417">
    <property type="entry name" value="P-loop_NTPase"/>
</dbReference>
<dbReference type="RefSeq" id="WP_015505118.1">
    <property type="nucleotide sequence ID" value="NZ_CP017686.1"/>
</dbReference>
<reference evidence="6 7" key="1">
    <citation type="submission" date="2016-10" db="EMBL/GenBank/DDBJ databases">
        <title>Complete genome of the TMA-utilizing, human hosted archaeon Methanomethylophilus alvus Gen. nov, sp. nov., strain Mx-05, derived from a pure culture.</title>
        <authorList>
            <person name="Brugere J.-F."/>
            <person name="Ben Hania W."/>
            <person name="Chaudhary P.P."/>
            <person name="Gaci N."/>
            <person name="Borrel G."/>
            <person name="Cao Van Tuat L."/>
            <person name="Fardeau M.-L."/>
            <person name="Harris H.M.B."/>
            <person name="O'Toole P.W."/>
            <person name="Ollivier B."/>
        </authorList>
    </citation>
    <scope>NUCLEOTIDE SEQUENCE [LARGE SCALE GENOMIC DNA]</scope>
    <source>
        <strain evidence="6 7">Mx-05</strain>
    </source>
</reference>
<dbReference type="FunFam" id="3.40.50.300:FF:000134">
    <property type="entry name" value="Iron-enterobactin ABC transporter ATP-binding protein"/>
    <property type="match status" value="1"/>
</dbReference>
<dbReference type="SMART" id="SM00382">
    <property type="entry name" value="AAA"/>
    <property type="match status" value="1"/>
</dbReference>
<name>A0A3G3IHZ5_9ARCH</name>
<keyword evidence="2" id="KW-0813">Transport</keyword>
<protein>
    <submittedName>
        <fullName evidence="6">Iron ABC transporter ATP-binding protein</fullName>
    </submittedName>
</protein>